<evidence type="ECO:0000256" key="14">
    <source>
        <dbReference type="PIRSR" id="PIRSR000517-1"/>
    </source>
</evidence>
<keyword evidence="11" id="KW-0585">Phenylalanine catabolism</keyword>
<dbReference type="InterPro" id="IPR015422">
    <property type="entry name" value="PyrdxlP-dep_Trfase_small"/>
</dbReference>
<dbReference type="NCBIfam" id="TIGR01265">
    <property type="entry name" value="tyr_nico_aTase"/>
    <property type="match status" value="1"/>
</dbReference>
<dbReference type="FunFam" id="3.40.640.10:FF:000048">
    <property type="entry name" value="tyrosine aminotransferase"/>
    <property type="match status" value="1"/>
</dbReference>
<dbReference type="EC" id="2.6.1.5" evidence="5 13"/>
<dbReference type="GO" id="GO:0004838">
    <property type="term" value="F:L-tyrosine-2-oxoglutarate transaminase activity"/>
    <property type="evidence" value="ECO:0007669"/>
    <property type="project" value="UniProtKB-UniRule"/>
</dbReference>
<dbReference type="PANTHER" id="PTHR45744">
    <property type="entry name" value="TYROSINE AMINOTRANSFERASE"/>
    <property type="match status" value="1"/>
</dbReference>
<dbReference type="FunCoup" id="A0A7R8V189">
    <property type="interactions" value="89"/>
</dbReference>
<dbReference type="Pfam" id="PF00155">
    <property type="entry name" value="Aminotran_1_2"/>
    <property type="match status" value="1"/>
</dbReference>
<dbReference type="InterPro" id="IPR015424">
    <property type="entry name" value="PyrdxlP-dep_Trfase"/>
</dbReference>
<keyword evidence="17" id="KW-1185">Reference proteome</keyword>
<keyword evidence="8" id="KW-0808">Transferase</keyword>
<feature type="modified residue" description="N6-(pyridoxal phosphate)lysine" evidence="14">
    <location>
        <position position="255"/>
    </location>
</feature>
<keyword evidence="7" id="KW-0032">Aminotransferase</keyword>
<dbReference type="EMBL" id="LR899013">
    <property type="protein sequence ID" value="CAD7090848.1"/>
    <property type="molecule type" value="Genomic_DNA"/>
</dbReference>
<dbReference type="InterPro" id="IPR015421">
    <property type="entry name" value="PyrdxlP-dep_Trfase_major"/>
</dbReference>
<proteinExistence type="inferred from homology"/>
<dbReference type="InterPro" id="IPR004838">
    <property type="entry name" value="NHTrfase_class1_PyrdxlP-BS"/>
</dbReference>
<gene>
    <name evidence="16" type="ORF">HERILL_LOCUS13305</name>
</gene>
<comment type="catalytic activity">
    <reaction evidence="12 13">
        <text>L-tyrosine + 2-oxoglutarate = 3-(4-hydroxyphenyl)pyruvate + L-glutamate</text>
        <dbReference type="Rhea" id="RHEA:15093"/>
        <dbReference type="ChEBI" id="CHEBI:16810"/>
        <dbReference type="ChEBI" id="CHEBI:29985"/>
        <dbReference type="ChEBI" id="CHEBI:36242"/>
        <dbReference type="ChEBI" id="CHEBI:58315"/>
        <dbReference type="EC" id="2.6.1.5"/>
    </reaction>
</comment>
<evidence type="ECO:0000256" key="11">
    <source>
        <dbReference type="ARBA" id="ARBA00023232"/>
    </source>
</evidence>
<dbReference type="InParanoid" id="A0A7R8V189"/>
<comment type="pathway">
    <text evidence="2 13">Amino-acid degradation; L-phenylalanine degradation; acetoacetate and fumarate from L-phenylalanine: step 2/6.</text>
</comment>
<evidence type="ECO:0000256" key="9">
    <source>
        <dbReference type="ARBA" id="ARBA00022878"/>
    </source>
</evidence>
<dbReference type="PROSITE" id="PS00105">
    <property type="entry name" value="AA_TRANSFER_CLASS_1"/>
    <property type="match status" value="1"/>
</dbReference>
<name>A0A7R8V189_HERIL</name>
<dbReference type="InterPro" id="IPR005957">
    <property type="entry name" value="Tyrosine_aminoTrfase"/>
</dbReference>
<evidence type="ECO:0000256" key="3">
    <source>
        <dbReference type="ARBA" id="ARBA00007441"/>
    </source>
</evidence>
<dbReference type="CDD" id="cd00609">
    <property type="entry name" value="AAT_like"/>
    <property type="match status" value="1"/>
</dbReference>
<dbReference type="Gene3D" id="3.40.640.10">
    <property type="entry name" value="Type I PLP-dependent aspartate aminotransferase-like (Major domain)"/>
    <property type="match status" value="1"/>
</dbReference>
<evidence type="ECO:0000256" key="8">
    <source>
        <dbReference type="ARBA" id="ARBA00022679"/>
    </source>
</evidence>
<evidence type="ECO:0000256" key="10">
    <source>
        <dbReference type="ARBA" id="ARBA00022898"/>
    </source>
</evidence>
<accession>A0A7R8V189</accession>
<dbReference type="GO" id="GO:0030170">
    <property type="term" value="F:pyridoxal phosphate binding"/>
    <property type="evidence" value="ECO:0007669"/>
    <property type="project" value="InterPro"/>
</dbReference>
<comment type="similarity">
    <text evidence="3 13">Belongs to the class-I pyridoxal-phosphate-dependent aminotransferase family.</text>
</comment>
<dbReference type="InterPro" id="IPR004839">
    <property type="entry name" value="Aminotransferase_I/II_large"/>
</dbReference>
<protein>
    <recommendedName>
        <fullName evidence="6 13">Tyrosine aminotransferase</fullName>
        <shortName evidence="13">TAT</shortName>
        <ecNumber evidence="5 13">2.6.1.5</ecNumber>
    </recommendedName>
</protein>
<dbReference type="PANTHER" id="PTHR45744:SF2">
    <property type="entry name" value="TYROSINE AMINOTRANSFERASE"/>
    <property type="match status" value="1"/>
</dbReference>
<evidence type="ECO:0000256" key="2">
    <source>
        <dbReference type="ARBA" id="ARBA00005203"/>
    </source>
</evidence>
<dbReference type="InterPro" id="IPR005958">
    <property type="entry name" value="TyrNic_aminoTrfase"/>
</dbReference>
<evidence type="ECO:0000256" key="7">
    <source>
        <dbReference type="ARBA" id="ARBA00022576"/>
    </source>
</evidence>
<dbReference type="OMA" id="CALDLCI"/>
<dbReference type="GO" id="GO:0006559">
    <property type="term" value="P:L-phenylalanine catabolic process"/>
    <property type="evidence" value="ECO:0007669"/>
    <property type="project" value="UniProtKB-UniRule"/>
</dbReference>
<dbReference type="PIRSF" id="PIRSF000517">
    <property type="entry name" value="Tyr_transaminase"/>
    <property type="match status" value="1"/>
</dbReference>
<dbReference type="UniPathway" id="UPA00139">
    <property type="reaction ID" value="UER00338"/>
</dbReference>
<dbReference type="NCBIfam" id="TIGR01264">
    <property type="entry name" value="tyr_amTase_E"/>
    <property type="match status" value="1"/>
</dbReference>
<dbReference type="GO" id="GO:0006572">
    <property type="term" value="P:L-tyrosine catabolic process"/>
    <property type="evidence" value="ECO:0007669"/>
    <property type="project" value="UniProtKB-KW"/>
</dbReference>
<comment type="subunit">
    <text evidence="4 13">Homodimer.</text>
</comment>
<dbReference type="OrthoDB" id="7042322at2759"/>
<dbReference type="AlphaFoldDB" id="A0A7R8V189"/>
<evidence type="ECO:0000256" key="5">
    <source>
        <dbReference type="ARBA" id="ARBA00012749"/>
    </source>
</evidence>
<keyword evidence="9" id="KW-0828">Tyrosine catabolism</keyword>
<comment type="cofactor">
    <cofactor evidence="1 13 14">
        <name>pyridoxal 5'-phosphate</name>
        <dbReference type="ChEBI" id="CHEBI:597326"/>
    </cofactor>
</comment>
<evidence type="ECO:0000256" key="12">
    <source>
        <dbReference type="ARBA" id="ARBA00047798"/>
    </source>
</evidence>
<dbReference type="Gene3D" id="3.90.1150.10">
    <property type="entry name" value="Aspartate Aminotransferase, domain 1"/>
    <property type="match status" value="1"/>
</dbReference>
<evidence type="ECO:0000256" key="1">
    <source>
        <dbReference type="ARBA" id="ARBA00001933"/>
    </source>
</evidence>
<sequence length="434" mass="48852">MPANGTSEILKSKRSSWNVQISEFARSTRNLIREVVEGVKLEPNPEKPMIPLSIGDPTTFGNLKAAKETIEAVRKSIENRKHDGYGPAVGSEEARRAVAKYSFHQGHVSPNDVILCSGCSTSLDMAICALADRGQNILIPRPGFSLYQTLAVSYGVEVRWYNLLPERQWEIDLEQLESLIDEDTAAVIVNNPNNPCGSVYTREHLKKILDLAEKYYLPIIADEIYEHFTFPGTQHTALSTLSENVPILSCGGLTKRFLVPGWRMGWIIVHDRNNVFAEVRKGLAKLATRSLGPNTIIQASLPVILEKTPQSFFKSTTNFIYRNAVLAYDLLKDVRGIKPIMPNGAMYMMVGIDTDNFPEYPTEMLFVQDLVREQSVFCLPGTCFFYPNYFRIVLTVPEDLLREACIRIADFCENHYKLDKRVIENGGLQAVDLQ</sequence>
<evidence type="ECO:0000256" key="4">
    <source>
        <dbReference type="ARBA" id="ARBA00011738"/>
    </source>
</evidence>
<evidence type="ECO:0000313" key="16">
    <source>
        <dbReference type="EMBL" id="CAD7090848.1"/>
    </source>
</evidence>
<keyword evidence="10 13" id="KW-0663">Pyridoxal phosphate</keyword>
<reference evidence="16 17" key="1">
    <citation type="submission" date="2020-11" db="EMBL/GenBank/DDBJ databases">
        <authorList>
            <person name="Wallbank WR R."/>
            <person name="Pardo Diaz C."/>
            <person name="Kozak K."/>
            <person name="Martin S."/>
            <person name="Jiggins C."/>
            <person name="Moest M."/>
            <person name="Warren A I."/>
            <person name="Generalovic N T."/>
            <person name="Byers J.R.P. K."/>
            <person name="Montejo-Kovacevich G."/>
            <person name="Yen C E."/>
        </authorList>
    </citation>
    <scope>NUCLEOTIDE SEQUENCE [LARGE SCALE GENOMIC DNA]</scope>
</reference>
<evidence type="ECO:0000256" key="6">
    <source>
        <dbReference type="ARBA" id="ARBA00015959"/>
    </source>
</evidence>
<evidence type="ECO:0000256" key="13">
    <source>
        <dbReference type="PIRNR" id="PIRNR000517"/>
    </source>
</evidence>
<evidence type="ECO:0000313" key="17">
    <source>
        <dbReference type="Proteomes" id="UP000594454"/>
    </source>
</evidence>
<evidence type="ECO:0000259" key="15">
    <source>
        <dbReference type="Pfam" id="PF00155"/>
    </source>
</evidence>
<dbReference type="Proteomes" id="UP000594454">
    <property type="component" value="Chromosome 5"/>
</dbReference>
<comment type="function">
    <text evidence="13">Transaminase involved in tyrosine breakdown. Converts tyrosine to p-hydroxyphenylpyruvate.</text>
</comment>
<dbReference type="SUPFAM" id="SSF53383">
    <property type="entry name" value="PLP-dependent transferases"/>
    <property type="match status" value="1"/>
</dbReference>
<feature type="domain" description="Aminotransferase class I/classII large" evidence="15">
    <location>
        <begin position="48"/>
        <end position="408"/>
    </location>
</feature>
<organism evidence="16 17">
    <name type="scientific">Hermetia illucens</name>
    <name type="common">Black soldier fly</name>
    <dbReference type="NCBI Taxonomy" id="343691"/>
    <lineage>
        <taxon>Eukaryota</taxon>
        <taxon>Metazoa</taxon>
        <taxon>Ecdysozoa</taxon>
        <taxon>Arthropoda</taxon>
        <taxon>Hexapoda</taxon>
        <taxon>Insecta</taxon>
        <taxon>Pterygota</taxon>
        <taxon>Neoptera</taxon>
        <taxon>Endopterygota</taxon>
        <taxon>Diptera</taxon>
        <taxon>Brachycera</taxon>
        <taxon>Stratiomyomorpha</taxon>
        <taxon>Stratiomyidae</taxon>
        <taxon>Hermetiinae</taxon>
        <taxon>Hermetia</taxon>
    </lineage>
</organism>